<keyword evidence="3" id="KW-1185">Reference proteome</keyword>
<feature type="region of interest" description="Disordered" evidence="1">
    <location>
        <begin position="1"/>
        <end position="84"/>
    </location>
</feature>
<organism evidence="2 3">
    <name type="scientific">Elsinoe ampelina</name>
    <dbReference type="NCBI Taxonomy" id="302913"/>
    <lineage>
        <taxon>Eukaryota</taxon>
        <taxon>Fungi</taxon>
        <taxon>Dikarya</taxon>
        <taxon>Ascomycota</taxon>
        <taxon>Pezizomycotina</taxon>
        <taxon>Dothideomycetes</taxon>
        <taxon>Dothideomycetidae</taxon>
        <taxon>Myriangiales</taxon>
        <taxon>Elsinoaceae</taxon>
        <taxon>Elsinoe</taxon>
    </lineage>
</organism>
<feature type="compositionally biased region" description="Pro residues" evidence="1">
    <location>
        <begin position="32"/>
        <end position="48"/>
    </location>
</feature>
<name>A0A6A6GGK5_9PEZI</name>
<evidence type="ECO:0000313" key="3">
    <source>
        <dbReference type="Proteomes" id="UP000799538"/>
    </source>
</evidence>
<reference evidence="3" key="1">
    <citation type="journal article" date="2020" name="Stud. Mycol.">
        <title>101 Dothideomycetes genomes: A test case for predicting lifestyles and emergence of pathogens.</title>
        <authorList>
            <person name="Haridas S."/>
            <person name="Albert R."/>
            <person name="Binder M."/>
            <person name="Bloem J."/>
            <person name="LaButti K."/>
            <person name="Salamov A."/>
            <person name="Andreopoulos B."/>
            <person name="Baker S."/>
            <person name="Barry K."/>
            <person name="Bills G."/>
            <person name="Bluhm B."/>
            <person name="Cannon C."/>
            <person name="Castanera R."/>
            <person name="Culley D."/>
            <person name="Daum C."/>
            <person name="Ezra D."/>
            <person name="Gonzalez J."/>
            <person name="Henrissat B."/>
            <person name="Kuo A."/>
            <person name="Liang C."/>
            <person name="Lipzen A."/>
            <person name="Lutzoni F."/>
            <person name="Magnuson J."/>
            <person name="Mondo S."/>
            <person name="Nolan M."/>
            <person name="Ohm R."/>
            <person name="Pangilinan J."/>
            <person name="Park H.-J."/>
            <person name="Ramirez L."/>
            <person name="Alfaro M."/>
            <person name="Sun H."/>
            <person name="Tritt A."/>
            <person name="Yoshinaga Y."/>
            <person name="Zwiers L.-H."/>
            <person name="Turgeon B."/>
            <person name="Goodwin S."/>
            <person name="Spatafora J."/>
            <person name="Crous P."/>
            <person name="Grigoriev I."/>
        </authorList>
    </citation>
    <scope>NUCLEOTIDE SEQUENCE [LARGE SCALE GENOMIC DNA]</scope>
    <source>
        <strain evidence="3">CECT 20119</strain>
    </source>
</reference>
<dbReference type="EMBL" id="ML992505">
    <property type="protein sequence ID" value="KAF2224590.1"/>
    <property type="molecule type" value="Genomic_DNA"/>
</dbReference>
<evidence type="ECO:0000256" key="1">
    <source>
        <dbReference type="SAM" id="MobiDB-lite"/>
    </source>
</evidence>
<proteinExistence type="predicted"/>
<sequence>MGWLWNSKPSNDGYDALDANTKALLDKEAPKPQSPPPPTPISQTPQPPSKSYSERVGLTNPVDKPSPPSPAETDTCPPTVPPQSLYQDGRYSHLWKTYTPSTSAPSPTASQDQLTNLLSSYSSRRAAVSRAALENCVEEHIAENECFSSGNLAQKMRGCRDESKTFSKCYTLQARFLKAMGYMDLRLDEDARGDEKREAMQARADGIWQEVRRREEAEKRAKKEGREAPVFGELEVPWRGEVGMGKSSEERQEEMLAWFREERREVVREELKKVPEGERELELRLRIAETKADVGYGEAVGRFFEQEKEDRRARKEKGNTTLGDWLKWIGGWSQ</sequence>
<dbReference type="Proteomes" id="UP000799538">
    <property type="component" value="Unassembled WGS sequence"/>
</dbReference>
<evidence type="ECO:0008006" key="4">
    <source>
        <dbReference type="Google" id="ProtNLM"/>
    </source>
</evidence>
<evidence type="ECO:0000313" key="2">
    <source>
        <dbReference type="EMBL" id="KAF2224590.1"/>
    </source>
</evidence>
<dbReference type="OrthoDB" id="2103031at2759"/>
<dbReference type="AlphaFoldDB" id="A0A6A6GGK5"/>
<accession>A0A6A6GGK5</accession>
<gene>
    <name evidence="2" type="ORF">BDZ85DRAFT_249231</name>
</gene>
<protein>
    <recommendedName>
        <fullName evidence="4">Autophagy protein</fullName>
    </recommendedName>
</protein>